<feature type="repeat" description="HEAT" evidence="2">
    <location>
        <begin position="677"/>
        <end position="713"/>
    </location>
</feature>
<dbReference type="InterPro" id="IPR011989">
    <property type="entry name" value="ARM-like"/>
</dbReference>
<dbReference type="PANTHER" id="PTHR12697:SF5">
    <property type="entry name" value="DEOXYHYPUSINE HYDROXYLASE"/>
    <property type="match status" value="1"/>
</dbReference>
<dbReference type="Pfam" id="PF13646">
    <property type="entry name" value="HEAT_2"/>
    <property type="match status" value="2"/>
</dbReference>
<dbReference type="SUPFAM" id="SSF48371">
    <property type="entry name" value="ARM repeat"/>
    <property type="match status" value="1"/>
</dbReference>
<keyword evidence="4" id="KW-1133">Transmembrane helix</keyword>
<dbReference type="OrthoDB" id="442301at2759"/>
<evidence type="ECO:0000256" key="2">
    <source>
        <dbReference type="PROSITE-ProRule" id="PRU00103"/>
    </source>
</evidence>
<comment type="caution">
    <text evidence="5">The sequence shown here is derived from an EMBL/GenBank/DDBJ whole genome shotgun (WGS) entry which is preliminary data.</text>
</comment>
<sequence>MVARKIGKEGDPGHEKHAGIAAVCVGGKHEGGRQEGSWVGKHEGGRQEGSWVGNVKFYYLRGPWGVIPEALERRPDRSHFSFSLFVLMRGCPRVILAIMLDLAYGTYDGQLPEDICDTTGQCEVSLRQLRGEVKLQQDMDMWRQNESADAAMHADRVEAILDVYFKDINMTGRRIAEAIRNEQTWAECASVDWTQEALEFDSTGKLGEMRKRLGVDAYCAKNKTDVTCLAIEAIKMGMRLFWTGTMLKSIKTCANIYDLQPGCHAFERWLPVQASGMTAMWTYALMSSFVEHPQGCPIPSAISVEYTDMKDEDPEAWQRLGNISATYDDQSLAMCKRLISPDCDITYLDDRGDSVALERACKVVENGGVALAMVDADPLQSASIKSSQPGIYVGDLLAKFGVGEKDSHVTYLQSCDPEGDSYAIWTWGGPRYLTKENLIGSTTSPGQLLFTTILARPGMPEMCEVWSANFGNLHFPALAVSLKGHVPHAAETIDYIASYGNNRARPSTPVVQSIAAPSLPVHAPCNCPRGCPMSWYVGEDGEQIWINRDSTVYTVVVSDAPLPLEHLTVPVDTERSFWLSLFRQMPSDKDWRVRLNAVRILAALPPPGAPSALASALADEAAGVRWAALEALGAFPTDILREHAEALLPCLSAGSWRERRCAVLALGRLGADDLLGCRDCLVERLGDDDPEVREAAAQALEKLQAFLEHEDADFRATAISTLGQLPASVLAPHASRLARCLSDRTSAVRSAAALAIRQLGKDAILDHAPAFGQLLSDNDAAARRAALEAFTALPPEDLAICAHLLRPLLLGTRSKSKRLALGALLKLRPRDLWQFLDDLVSALEDEGWRVRLAAVCALERLGPRVAEVGMAARAVAAQLRGPSQLCCAALRVLGRFDPKRLADLAPVVAQRLREEGASFRFYVLEEMSGLEPEVLAHHAVAIMSMLADGDWRVREAALKVAGRLAPRLLHSVVGRVAGLLGDPAAPVRRGALRALARAAEGGAEEVELPLDALQHCLAEALADAEDLTGAVALLGENAQGRLLRKAGQEPGGLLVGRAVLARYSSGKVPKSRTRASSQGAARKPKAEAREQCRAYRETVYMKGRSYLAVSSKKAVFQEAICEDEGAAGGRSKRNKDKNAGRQRGFIIRQEVEESPLTRVVACFKDAAKKLMDTGIVSRVDADEAANVKKALDPSLTAEVACSVFERFGMGASCRARSFPLAVFLLPALLSCAVPCERGFVAGAHLRLRDAARASGQSRQAAERKAIGSGMPGGSVGAVNSLLLLVIALGFQALRSRAAPGWWLGLGAHVAATTTVCTLPAPRAVPAGLRIEARSNLAKSYIAQAILLAMALTSQRPLTALVARCLLISLVIATSIQFDWPDPPLLKEAPALVFPGALPAHLSEAEMAAGLTQPQGGLLPQGDASRDERAGMGQTVVRLVGLLLLAKLLGSQSSKSAIGWGAAFFVHCSVAYVSYYRSQTSRKLK</sequence>
<dbReference type="Proteomes" id="UP000186817">
    <property type="component" value="Unassembled WGS sequence"/>
</dbReference>
<protein>
    <submittedName>
        <fullName evidence="5">Uncharacterized protein</fullName>
    </submittedName>
</protein>
<keyword evidence="4" id="KW-0812">Transmembrane</keyword>
<name>A0A1Q9DVW7_SYMMI</name>
<feature type="transmembrane region" description="Helical" evidence="4">
    <location>
        <begin position="1456"/>
        <end position="1475"/>
    </location>
</feature>
<evidence type="ECO:0000256" key="3">
    <source>
        <dbReference type="SAM" id="MobiDB-lite"/>
    </source>
</evidence>
<accession>A0A1Q9DVW7</accession>
<dbReference type="Gene3D" id="1.25.10.10">
    <property type="entry name" value="Leucine-rich Repeat Variant"/>
    <property type="match status" value="4"/>
</dbReference>
<keyword evidence="6" id="KW-1185">Reference proteome</keyword>
<comment type="function">
    <text evidence="1">Catalyzes the hydroxylation of the N(6)-(4-aminobutyl)-L-lysine intermediate produced by deoxyhypusine synthase/DHPS on a critical lysine of the eukaryotic translation initiation factor 5A/eIF-5A. This is the second step of the post-translational modification of that lysine into an unusual amino acid residue named hypusine. Hypusination is unique to mature eIF-5A factor and is essential for its function.</text>
</comment>
<dbReference type="PANTHER" id="PTHR12697">
    <property type="entry name" value="PBS LYASE HEAT-LIKE PROTEIN"/>
    <property type="match status" value="1"/>
</dbReference>
<organism evidence="5 6">
    <name type="scientific">Symbiodinium microadriaticum</name>
    <name type="common">Dinoflagellate</name>
    <name type="synonym">Zooxanthella microadriatica</name>
    <dbReference type="NCBI Taxonomy" id="2951"/>
    <lineage>
        <taxon>Eukaryota</taxon>
        <taxon>Sar</taxon>
        <taxon>Alveolata</taxon>
        <taxon>Dinophyceae</taxon>
        <taxon>Suessiales</taxon>
        <taxon>Symbiodiniaceae</taxon>
        <taxon>Symbiodinium</taxon>
    </lineage>
</organism>
<keyword evidence="4" id="KW-0472">Membrane</keyword>
<evidence type="ECO:0000313" key="6">
    <source>
        <dbReference type="Proteomes" id="UP000186817"/>
    </source>
</evidence>
<dbReference type="GO" id="GO:0016491">
    <property type="term" value="F:oxidoreductase activity"/>
    <property type="evidence" value="ECO:0007669"/>
    <property type="project" value="TreeGrafter"/>
</dbReference>
<evidence type="ECO:0000313" key="5">
    <source>
        <dbReference type="EMBL" id="OLP99312.1"/>
    </source>
</evidence>
<proteinExistence type="predicted"/>
<gene>
    <name evidence="5" type="ORF">AK812_SmicGene18139</name>
</gene>
<dbReference type="InterPro" id="IPR004155">
    <property type="entry name" value="PBS_lyase_HEAT"/>
</dbReference>
<reference evidence="5 6" key="1">
    <citation type="submission" date="2016-02" db="EMBL/GenBank/DDBJ databases">
        <title>Genome analysis of coral dinoflagellate symbionts highlights evolutionary adaptations to a symbiotic lifestyle.</title>
        <authorList>
            <person name="Aranda M."/>
            <person name="Li Y."/>
            <person name="Liew Y.J."/>
            <person name="Baumgarten S."/>
            <person name="Simakov O."/>
            <person name="Wilson M."/>
            <person name="Piel J."/>
            <person name="Ashoor H."/>
            <person name="Bougouffa S."/>
            <person name="Bajic V.B."/>
            <person name="Ryu T."/>
            <person name="Ravasi T."/>
            <person name="Bayer T."/>
            <person name="Micklem G."/>
            <person name="Kim H."/>
            <person name="Bhak J."/>
            <person name="Lajeunesse T.C."/>
            <person name="Voolstra C.R."/>
        </authorList>
    </citation>
    <scope>NUCLEOTIDE SEQUENCE [LARGE SCALE GENOMIC DNA]</scope>
    <source>
        <strain evidence="5 6">CCMP2467</strain>
    </source>
</reference>
<evidence type="ECO:0000256" key="4">
    <source>
        <dbReference type="SAM" id="Phobius"/>
    </source>
</evidence>
<dbReference type="PROSITE" id="PS50077">
    <property type="entry name" value="HEAT_REPEAT"/>
    <property type="match status" value="1"/>
</dbReference>
<evidence type="ECO:0000256" key="1">
    <source>
        <dbReference type="ARBA" id="ARBA00045876"/>
    </source>
</evidence>
<dbReference type="InterPro" id="IPR021133">
    <property type="entry name" value="HEAT_type_2"/>
</dbReference>
<dbReference type="EMBL" id="LSRX01000367">
    <property type="protein sequence ID" value="OLP99312.1"/>
    <property type="molecule type" value="Genomic_DNA"/>
</dbReference>
<feature type="region of interest" description="Disordered" evidence="3">
    <location>
        <begin position="1067"/>
        <end position="1089"/>
    </location>
</feature>
<dbReference type="InterPro" id="IPR016024">
    <property type="entry name" value="ARM-type_fold"/>
</dbReference>
<dbReference type="SMART" id="SM00567">
    <property type="entry name" value="EZ_HEAT"/>
    <property type="match status" value="6"/>
</dbReference>